<evidence type="ECO:0000256" key="2">
    <source>
        <dbReference type="ARBA" id="ARBA00023125"/>
    </source>
</evidence>
<sequence length="202" mass="21831">MSASRGRPRSFDRDEALEKAMLLFWERGYGGIGTRELCTAMGISAPSLYHAFGSKQQLFEEVVRVYTDRYTGFVEAAFDEEVDTRGATRRLLTGAAHQYTQPGCPAGCLIMNNASTASASSPEIDAGLQAIRHAIGQRLLAALTADRDAGRLPSGIDVDGFAMHILAIWNGMSMQARDGARREELESGVAAFLATWPAEKAA</sequence>
<comment type="caution">
    <text evidence="6">The sequence shown here is derived from an EMBL/GenBank/DDBJ whole genome shotgun (WGS) entry which is preliminary data.</text>
</comment>
<proteinExistence type="predicted"/>
<dbReference type="SUPFAM" id="SSF48498">
    <property type="entry name" value="Tetracyclin repressor-like, C-terminal domain"/>
    <property type="match status" value="1"/>
</dbReference>
<dbReference type="PANTHER" id="PTHR47506:SF1">
    <property type="entry name" value="HTH-TYPE TRANSCRIPTIONAL REGULATOR YJDC"/>
    <property type="match status" value="1"/>
</dbReference>
<gene>
    <name evidence="6" type="ORF">JOF44_003360</name>
</gene>
<evidence type="ECO:0000256" key="1">
    <source>
        <dbReference type="ARBA" id="ARBA00023015"/>
    </source>
</evidence>
<dbReference type="InterPro" id="IPR009057">
    <property type="entry name" value="Homeodomain-like_sf"/>
</dbReference>
<dbReference type="PROSITE" id="PS50977">
    <property type="entry name" value="HTH_TETR_2"/>
    <property type="match status" value="1"/>
</dbReference>
<name>A0ABS4YPZ2_9MICO</name>
<evidence type="ECO:0000256" key="4">
    <source>
        <dbReference type="PROSITE-ProRule" id="PRU00335"/>
    </source>
</evidence>
<dbReference type="Proteomes" id="UP000698222">
    <property type="component" value="Unassembled WGS sequence"/>
</dbReference>
<dbReference type="SUPFAM" id="SSF46689">
    <property type="entry name" value="Homeodomain-like"/>
    <property type="match status" value="1"/>
</dbReference>
<dbReference type="InterPro" id="IPR036271">
    <property type="entry name" value="Tet_transcr_reg_TetR-rel_C_sf"/>
</dbReference>
<dbReference type="EMBL" id="JAGIOC010000001">
    <property type="protein sequence ID" value="MBP2410457.1"/>
    <property type="molecule type" value="Genomic_DNA"/>
</dbReference>
<feature type="domain" description="HTH tetR-type" evidence="5">
    <location>
        <begin position="10"/>
        <end position="70"/>
    </location>
</feature>
<dbReference type="PRINTS" id="PR00455">
    <property type="entry name" value="HTHTETR"/>
</dbReference>
<keyword evidence="3" id="KW-0804">Transcription</keyword>
<evidence type="ECO:0000313" key="7">
    <source>
        <dbReference type="Proteomes" id="UP000698222"/>
    </source>
</evidence>
<keyword evidence="7" id="KW-1185">Reference proteome</keyword>
<dbReference type="Gene3D" id="1.10.10.60">
    <property type="entry name" value="Homeodomain-like"/>
    <property type="match status" value="1"/>
</dbReference>
<dbReference type="InterPro" id="IPR001647">
    <property type="entry name" value="HTH_TetR"/>
</dbReference>
<protein>
    <submittedName>
        <fullName evidence="6">AcrR family transcriptional regulator</fullName>
    </submittedName>
</protein>
<dbReference type="PANTHER" id="PTHR47506">
    <property type="entry name" value="TRANSCRIPTIONAL REGULATORY PROTEIN"/>
    <property type="match status" value="1"/>
</dbReference>
<keyword evidence="2 4" id="KW-0238">DNA-binding</keyword>
<dbReference type="RefSeq" id="WP_209894129.1">
    <property type="nucleotide sequence ID" value="NZ_BAAAJV010000008.1"/>
</dbReference>
<organism evidence="6 7">
    <name type="scientific">Brachybacterium fresconis</name>
    <dbReference type="NCBI Taxonomy" id="173363"/>
    <lineage>
        <taxon>Bacteria</taxon>
        <taxon>Bacillati</taxon>
        <taxon>Actinomycetota</taxon>
        <taxon>Actinomycetes</taxon>
        <taxon>Micrococcales</taxon>
        <taxon>Dermabacteraceae</taxon>
        <taxon>Brachybacterium</taxon>
    </lineage>
</organism>
<dbReference type="Gene3D" id="1.10.357.10">
    <property type="entry name" value="Tetracycline Repressor, domain 2"/>
    <property type="match status" value="1"/>
</dbReference>
<accession>A0ABS4YPZ2</accession>
<dbReference type="InterPro" id="IPR011075">
    <property type="entry name" value="TetR_C"/>
</dbReference>
<dbReference type="Pfam" id="PF16925">
    <property type="entry name" value="TetR_C_13"/>
    <property type="match status" value="1"/>
</dbReference>
<evidence type="ECO:0000256" key="3">
    <source>
        <dbReference type="ARBA" id="ARBA00023163"/>
    </source>
</evidence>
<reference evidence="6 7" key="1">
    <citation type="submission" date="2021-03" db="EMBL/GenBank/DDBJ databases">
        <title>Sequencing the genomes of 1000 actinobacteria strains.</title>
        <authorList>
            <person name="Klenk H.-P."/>
        </authorList>
    </citation>
    <scope>NUCLEOTIDE SEQUENCE [LARGE SCALE GENOMIC DNA]</scope>
    <source>
        <strain evidence="6 7">DSM 14564</strain>
    </source>
</reference>
<dbReference type="Pfam" id="PF00440">
    <property type="entry name" value="TetR_N"/>
    <property type="match status" value="1"/>
</dbReference>
<feature type="DNA-binding region" description="H-T-H motif" evidence="4">
    <location>
        <begin position="33"/>
        <end position="52"/>
    </location>
</feature>
<evidence type="ECO:0000259" key="5">
    <source>
        <dbReference type="PROSITE" id="PS50977"/>
    </source>
</evidence>
<keyword evidence="1" id="KW-0805">Transcription regulation</keyword>
<evidence type="ECO:0000313" key="6">
    <source>
        <dbReference type="EMBL" id="MBP2410457.1"/>
    </source>
</evidence>